<evidence type="ECO:0000256" key="1">
    <source>
        <dbReference type="SAM" id="Phobius"/>
    </source>
</evidence>
<dbReference type="Gramene" id="TraesCS5A03G0240600.1">
    <property type="protein sequence ID" value="TraesCS5A03G0240600.1.CDS"/>
    <property type="gene ID" value="TraesCS5A03G0240600"/>
</dbReference>
<dbReference type="SMR" id="A0A3B6KE96"/>
<dbReference type="Gramene" id="TraesLDM5A03G02608650.1">
    <property type="protein sequence ID" value="TraesLDM5A03G02608650.1"/>
    <property type="gene ID" value="TraesLDM5A03G02608650"/>
</dbReference>
<feature type="transmembrane region" description="Helical" evidence="1">
    <location>
        <begin position="131"/>
        <end position="152"/>
    </location>
</feature>
<dbReference type="OrthoDB" id="666655at2759"/>
<dbReference type="AlphaFoldDB" id="A0A3B6KE96"/>
<evidence type="ECO:0000313" key="2">
    <source>
        <dbReference type="EnsemblPlants" id="TraesCS5A02G095300.1"/>
    </source>
</evidence>
<dbReference type="Gramene" id="TraesJAG5A03G02606450.1">
    <property type="protein sequence ID" value="TraesJAG5A03G02606450.1"/>
    <property type="gene ID" value="TraesJAG5A03G02606450"/>
</dbReference>
<dbReference type="Gramene" id="TraesMAC5A03G02603170.1">
    <property type="protein sequence ID" value="TraesMAC5A03G02603170.1"/>
    <property type="gene ID" value="TraesMAC5A03G02603170"/>
</dbReference>
<reference evidence="2" key="2">
    <citation type="submission" date="2018-10" db="UniProtKB">
        <authorList>
            <consortium name="EnsemblPlants"/>
        </authorList>
    </citation>
    <scope>IDENTIFICATION</scope>
</reference>
<dbReference type="Gramene" id="TraesLAC5A03G02558600.1">
    <property type="protein sequence ID" value="TraesLAC5A03G02558600.1"/>
    <property type="gene ID" value="TraesLAC5A03G02558600"/>
</dbReference>
<name>A0A3B6KE96_WHEAT</name>
<sequence length="155" mass="17761">MSSSSSHATSRIQIPACVEMSTFLCPWYRAEVDWRVLHTPKNQNFPSTCAARMGVKCFFLWVDALAKTLMNELLEEHEEWLPILPRTAVAAARAPKEETEGGARNDREVVVELRRLNQKIRKLQDQAQIPIFYYIWAFVGMVITMGVMLKLYGKA</sequence>
<protein>
    <submittedName>
        <fullName evidence="2">Uncharacterized protein</fullName>
    </submittedName>
</protein>
<dbReference type="OMA" id="PACVEMS"/>
<dbReference type="Gramene" id="TraesWEE_scaffold_046007_01G000100.1">
    <property type="protein sequence ID" value="TraesWEE_scaffold_046007_01G000100.1"/>
    <property type="gene ID" value="TraesWEE_scaffold_046007_01G000100"/>
</dbReference>
<dbReference type="Gramene" id="TraesCS5A02G095300.1">
    <property type="protein sequence ID" value="TraesCS5A02G095300.1"/>
    <property type="gene ID" value="TraesCS5A02G095300"/>
</dbReference>
<dbReference type="Gramene" id="TraesSTA5A03G02595380.1">
    <property type="protein sequence ID" value="TraesSTA5A03G02595380.1"/>
    <property type="gene ID" value="TraesSTA5A03G02595380"/>
</dbReference>
<keyword evidence="1" id="KW-1133">Transmembrane helix</keyword>
<dbReference type="Gramene" id="TraesCLE_scaffold_041518_01G000100.1">
    <property type="protein sequence ID" value="TraesCLE_scaffold_041518_01G000100.1"/>
    <property type="gene ID" value="TraesCLE_scaffold_041518_01G000100"/>
</dbReference>
<dbReference type="Gramene" id="TraesROB_scaffold_121580_01G000100.1">
    <property type="protein sequence ID" value="TraesROB_scaffold_121580_01G000100.1"/>
    <property type="gene ID" value="TraesROB_scaffold_121580_01G000100"/>
</dbReference>
<dbReference type="Gramene" id="TraesSYM5A03G02633550.1">
    <property type="protein sequence ID" value="TraesSYM5A03G02633550.1"/>
    <property type="gene ID" value="TraesSYM5A03G02633550"/>
</dbReference>
<dbReference type="Proteomes" id="UP000019116">
    <property type="component" value="Chromosome 5A"/>
</dbReference>
<accession>A0A3B6KE96</accession>
<dbReference type="Gramene" id="TraesCAD_scaffold_019960_01G000100.1">
    <property type="protein sequence ID" value="TraesCAD_scaffold_019960_01G000100.1"/>
    <property type="gene ID" value="TraesCAD_scaffold_019960_01G000100"/>
</dbReference>
<dbReference type="Gramene" id="TraesRN5A0100248400.1">
    <property type="protein sequence ID" value="TraesRN5A0100248400.1"/>
    <property type="gene ID" value="TraesRN5A0100248400"/>
</dbReference>
<reference evidence="2" key="1">
    <citation type="submission" date="2018-08" db="EMBL/GenBank/DDBJ databases">
        <authorList>
            <person name="Rossello M."/>
        </authorList>
    </citation>
    <scope>NUCLEOTIDE SEQUENCE [LARGE SCALE GENOMIC DNA]</scope>
    <source>
        <strain evidence="2">cv. Chinese Spring</strain>
    </source>
</reference>
<dbReference type="PANTHER" id="PTHR48124:SF1">
    <property type="entry name" value="ZINC FINGER GRF-TYPE DOMAIN-CONTAINING PROTEIN"/>
    <property type="match status" value="1"/>
</dbReference>
<dbReference type="Gramene" id="TraesNOR5A03G02624920.1">
    <property type="protein sequence ID" value="TraesNOR5A03G02624920.1"/>
    <property type="gene ID" value="TraesNOR5A03G02624920"/>
</dbReference>
<dbReference type="Gramene" id="TraesJUL5A03G02624740.1">
    <property type="protein sequence ID" value="TraesJUL5A03G02624740.1"/>
    <property type="gene ID" value="TraesJUL5A03G02624740"/>
</dbReference>
<evidence type="ECO:0000313" key="3">
    <source>
        <dbReference type="Proteomes" id="UP000019116"/>
    </source>
</evidence>
<dbReference type="EnsemblPlants" id="TraesCS5A02G095300.1">
    <property type="protein sequence ID" value="TraesCS5A02G095300.1"/>
    <property type="gene ID" value="TraesCS5A02G095300"/>
</dbReference>
<organism evidence="2">
    <name type="scientific">Triticum aestivum</name>
    <name type="common">Wheat</name>
    <dbReference type="NCBI Taxonomy" id="4565"/>
    <lineage>
        <taxon>Eukaryota</taxon>
        <taxon>Viridiplantae</taxon>
        <taxon>Streptophyta</taxon>
        <taxon>Embryophyta</taxon>
        <taxon>Tracheophyta</taxon>
        <taxon>Spermatophyta</taxon>
        <taxon>Magnoliopsida</taxon>
        <taxon>Liliopsida</taxon>
        <taxon>Poales</taxon>
        <taxon>Poaceae</taxon>
        <taxon>BOP clade</taxon>
        <taxon>Pooideae</taxon>
        <taxon>Triticodae</taxon>
        <taxon>Triticeae</taxon>
        <taxon>Triticinae</taxon>
        <taxon>Triticum</taxon>
    </lineage>
</organism>
<dbReference type="Gramene" id="TraesARI5A03G02646250.1">
    <property type="protein sequence ID" value="TraesARI5A03G02646250.1"/>
    <property type="gene ID" value="TraesARI5A03G02646250"/>
</dbReference>
<dbReference type="PANTHER" id="PTHR48124">
    <property type="entry name" value="GRF-TYPE DOMAIN-CONTAINING PROTEIN"/>
    <property type="match status" value="1"/>
</dbReference>
<keyword evidence="1" id="KW-0472">Membrane</keyword>
<proteinExistence type="predicted"/>
<keyword evidence="3" id="KW-1185">Reference proteome</keyword>
<keyword evidence="1" id="KW-0812">Transmembrane</keyword>